<accession>A0A6B3TL95</accession>
<protein>
    <recommendedName>
        <fullName evidence="1">NTP pyrophosphohydrolase MazG-like domain-containing protein</fullName>
    </recommendedName>
</protein>
<reference evidence="2" key="1">
    <citation type="submission" date="2020-02" db="EMBL/GenBank/DDBJ databases">
        <title>Bacillus sedimentmangrovi sp. nov., isolated from sediment of the mangrove ecosystem.</title>
        <authorList>
            <person name="Liu G."/>
        </authorList>
    </citation>
    <scope>NUCLEOTIDE SEQUENCE [LARGE SCALE GENOMIC DNA]</scope>
    <source>
        <strain evidence="2">SgZ-7</strain>
    </source>
</reference>
<feature type="domain" description="NTP pyrophosphohydrolase MazG-like" evidence="1">
    <location>
        <begin position="28"/>
        <end position="83"/>
    </location>
</feature>
<organism evidence="2 3">
    <name type="scientific">Neobacillus thermocopriae</name>
    <dbReference type="NCBI Taxonomy" id="1215031"/>
    <lineage>
        <taxon>Bacteria</taxon>
        <taxon>Bacillati</taxon>
        <taxon>Bacillota</taxon>
        <taxon>Bacilli</taxon>
        <taxon>Bacillales</taxon>
        <taxon>Bacillaceae</taxon>
        <taxon>Neobacillus</taxon>
    </lineage>
</organism>
<evidence type="ECO:0000313" key="2">
    <source>
        <dbReference type="EMBL" id="NEX77392.1"/>
    </source>
</evidence>
<comment type="caution">
    <text evidence="2">The sequence shown here is derived from an EMBL/GenBank/DDBJ whole genome shotgun (WGS) entry which is preliminary data.</text>
</comment>
<gene>
    <name evidence="2" type="ORF">G4Z05_00560</name>
</gene>
<dbReference type="InterPro" id="IPR044548">
    <property type="entry name" value="AF0060_NTP-PPase_MazG-like"/>
</dbReference>
<dbReference type="InterPro" id="IPR004518">
    <property type="entry name" value="MazG-like_dom"/>
</dbReference>
<proteinExistence type="predicted"/>
<dbReference type="Gene3D" id="1.10.287.1080">
    <property type="entry name" value="MazG-like"/>
    <property type="match status" value="1"/>
</dbReference>
<sequence>MNEINKEVYLERIRQNEKWGIQRHTYGAWLAILVEEVGEVAQAMQKNWGWGKPTDAQNLYKELIHVAAVASAIAEQVREESEIS</sequence>
<keyword evidence="3" id="KW-1185">Reference proteome</keyword>
<dbReference type="EMBL" id="JAAIUV010000001">
    <property type="protein sequence ID" value="NEX77392.1"/>
    <property type="molecule type" value="Genomic_DNA"/>
</dbReference>
<name>A0A6B3TL95_9BACI</name>
<dbReference type="AlphaFoldDB" id="A0A6B3TL95"/>
<evidence type="ECO:0000259" key="1">
    <source>
        <dbReference type="Pfam" id="PF03819"/>
    </source>
</evidence>
<dbReference type="Proteomes" id="UP000481621">
    <property type="component" value="Unassembled WGS sequence"/>
</dbReference>
<dbReference type="SUPFAM" id="SSF101386">
    <property type="entry name" value="all-alpha NTP pyrophosphatases"/>
    <property type="match status" value="1"/>
</dbReference>
<dbReference type="CDD" id="cd11533">
    <property type="entry name" value="NTP-PPase_Af0060_like"/>
    <property type="match status" value="1"/>
</dbReference>
<evidence type="ECO:0000313" key="3">
    <source>
        <dbReference type="Proteomes" id="UP000481621"/>
    </source>
</evidence>
<dbReference type="Pfam" id="PF03819">
    <property type="entry name" value="MazG"/>
    <property type="match status" value="1"/>
</dbReference>